<evidence type="ECO:0000313" key="2">
    <source>
        <dbReference type="EMBL" id="ADZ08865.1"/>
    </source>
</evidence>
<keyword evidence="1" id="KW-0812">Transmembrane</keyword>
<dbReference type="Proteomes" id="UP000007490">
    <property type="component" value="Chromosome"/>
</dbReference>
<reference evidence="2 3" key="2">
    <citation type="journal article" date="2014" name="Int. J. Syst. Evol. Microbiol.">
        <title>Methanobacterium paludis sp. nov. and a novel strain of Methanobacterium lacus isolated from northern peatlands.</title>
        <authorList>
            <person name="Cadillo-Quiroz H."/>
            <person name="Brauer S.L."/>
            <person name="Goodson N."/>
            <person name="Yavitt J.B."/>
            <person name="Zinder S.H."/>
        </authorList>
    </citation>
    <scope>NUCLEOTIDE SEQUENCE [LARGE SCALE GENOMIC DNA]</scope>
    <source>
        <strain evidence="2 3">AL-21</strain>
    </source>
</reference>
<keyword evidence="1" id="KW-0472">Membrane</keyword>
<dbReference type="PANTHER" id="PTHR35337:SF1">
    <property type="entry name" value="SLR1478 PROTEIN"/>
    <property type="match status" value="1"/>
</dbReference>
<proteinExistence type="predicted"/>
<gene>
    <name evidence="2" type="ordered locus">Metbo_0614</name>
</gene>
<dbReference type="EMBL" id="CP002551">
    <property type="protein sequence ID" value="ADZ08865.1"/>
    <property type="molecule type" value="Genomic_DNA"/>
</dbReference>
<feature type="transmembrane region" description="Helical" evidence="1">
    <location>
        <begin position="126"/>
        <end position="147"/>
    </location>
</feature>
<evidence type="ECO:0000256" key="1">
    <source>
        <dbReference type="SAM" id="Phobius"/>
    </source>
</evidence>
<feature type="transmembrane region" description="Helical" evidence="1">
    <location>
        <begin position="180"/>
        <end position="202"/>
    </location>
</feature>
<reference evidence="3" key="1">
    <citation type="submission" date="2011-02" db="EMBL/GenBank/DDBJ databases">
        <title>Complete sequence of Methanobacterium sp. AL-21.</title>
        <authorList>
            <consortium name="US DOE Joint Genome Institute"/>
            <person name="Lucas S."/>
            <person name="Copeland A."/>
            <person name="Lapidus A."/>
            <person name="Cheng J.-F."/>
            <person name="Goodwin L."/>
            <person name="Pitluck S."/>
            <person name="Chertkov O."/>
            <person name="Detter J.C."/>
            <person name="Han C."/>
            <person name="Tapia R."/>
            <person name="Land M."/>
            <person name="Hauser L."/>
            <person name="Kyrpides N."/>
            <person name="Ivanova N."/>
            <person name="Mikhailova N."/>
            <person name="Pagani I."/>
            <person name="Cadillo-Quiroz H."/>
            <person name="Imachi H."/>
            <person name="Zinder S."/>
            <person name="Liu W."/>
            <person name="Woyke T."/>
        </authorList>
    </citation>
    <scope>NUCLEOTIDE SEQUENCE [LARGE SCALE GENOMIC DNA]</scope>
    <source>
        <strain evidence="3">AL-21</strain>
    </source>
</reference>
<dbReference type="InterPro" id="IPR002798">
    <property type="entry name" value="SpoIIM-like"/>
</dbReference>
<dbReference type="AlphaFoldDB" id="F0TAB3"/>
<sequence precursor="true">MKKERYDGFFGGLYKRNEVFIMLSAVILLGSIFAGYAFAGVLNSVLGGFYGDFQNKIIHGQIQLNTFSLFFNNLNVALLIYIGGAFVGIISAGYLIFNGLFIGYAGTQFPLGDYLVYTLPHGIPELLGIIIAGAAGFRLGSCVLNIFKDLLHMRTDISKGTQFNYIIGMHIDEFWESLKLLFIAAVLLIIAAFIEANLTIAWGNYVKSVL</sequence>
<dbReference type="STRING" id="877455.Metbo_0614"/>
<dbReference type="GeneID" id="10277059"/>
<dbReference type="HOGENOM" id="CLU_099320_0_1_2"/>
<dbReference type="RefSeq" id="WP_013644216.1">
    <property type="nucleotide sequence ID" value="NC_015216.1"/>
</dbReference>
<dbReference type="Pfam" id="PF01944">
    <property type="entry name" value="SpoIIM"/>
    <property type="match status" value="1"/>
</dbReference>
<name>F0TAB3_METLA</name>
<evidence type="ECO:0008006" key="4">
    <source>
        <dbReference type="Google" id="ProtNLM"/>
    </source>
</evidence>
<accession>F0TAB3</accession>
<dbReference type="PANTHER" id="PTHR35337">
    <property type="entry name" value="SLR1478 PROTEIN"/>
    <property type="match status" value="1"/>
</dbReference>
<organism evidence="2 3">
    <name type="scientific">Methanobacterium lacus (strain AL-21)</name>
    <dbReference type="NCBI Taxonomy" id="877455"/>
    <lineage>
        <taxon>Archaea</taxon>
        <taxon>Methanobacteriati</taxon>
        <taxon>Methanobacteriota</taxon>
        <taxon>Methanomada group</taxon>
        <taxon>Methanobacteria</taxon>
        <taxon>Methanobacteriales</taxon>
        <taxon>Methanobacteriaceae</taxon>
        <taxon>Methanobacterium</taxon>
    </lineage>
</organism>
<protein>
    <recommendedName>
        <fullName evidence="4">Stage II sporulation protein M</fullName>
    </recommendedName>
</protein>
<feature type="transmembrane region" description="Helical" evidence="1">
    <location>
        <begin position="78"/>
        <end position="106"/>
    </location>
</feature>
<evidence type="ECO:0000313" key="3">
    <source>
        <dbReference type="Proteomes" id="UP000007490"/>
    </source>
</evidence>
<keyword evidence="3" id="KW-1185">Reference proteome</keyword>
<keyword evidence="1" id="KW-1133">Transmembrane helix</keyword>
<dbReference type="eggNOG" id="arCOG01994">
    <property type="taxonomic scope" value="Archaea"/>
</dbReference>
<dbReference type="OrthoDB" id="86288at2157"/>
<feature type="transmembrane region" description="Helical" evidence="1">
    <location>
        <begin position="20"/>
        <end position="46"/>
    </location>
</feature>
<dbReference type="KEGG" id="mel:Metbo_0614"/>